<keyword evidence="2" id="KW-0808">Transferase</keyword>
<accession>A0ABV1JYI0</accession>
<evidence type="ECO:0000259" key="3">
    <source>
        <dbReference type="Pfam" id="PF13439"/>
    </source>
</evidence>
<proteinExistence type="predicted"/>
<protein>
    <submittedName>
        <fullName evidence="4">Glycosyltransferase family 1 protein</fullName>
    </submittedName>
</protein>
<dbReference type="EMBL" id="JBEDNP010000010">
    <property type="protein sequence ID" value="MEQ3540629.1"/>
    <property type="molecule type" value="Genomic_DNA"/>
</dbReference>
<dbReference type="RefSeq" id="WP_345644415.1">
    <property type="nucleotide sequence ID" value="NZ_BAABLY010000025.1"/>
</dbReference>
<dbReference type="Pfam" id="PF13439">
    <property type="entry name" value="Glyco_transf_4"/>
    <property type="match status" value="1"/>
</dbReference>
<name>A0ABV1JYI0_9PSEU</name>
<reference evidence="4 5" key="1">
    <citation type="submission" date="2024-03" db="EMBL/GenBank/DDBJ databases">
        <title>Draft genome sequence of Pseudonocardia tropica JCM 19149.</title>
        <authorList>
            <person name="Butdee W."/>
            <person name="Duangmal K."/>
        </authorList>
    </citation>
    <scope>NUCLEOTIDE SEQUENCE [LARGE SCALE GENOMIC DNA]</scope>
    <source>
        <strain evidence="4 5">JCM 19149</strain>
    </source>
</reference>
<keyword evidence="1" id="KW-0328">Glycosyltransferase</keyword>
<dbReference type="PANTHER" id="PTHR46401:SF2">
    <property type="entry name" value="GLYCOSYLTRANSFERASE WBBK-RELATED"/>
    <property type="match status" value="1"/>
</dbReference>
<dbReference type="CDD" id="cd03809">
    <property type="entry name" value="GT4_MtfB-like"/>
    <property type="match status" value="1"/>
</dbReference>
<evidence type="ECO:0000256" key="1">
    <source>
        <dbReference type="ARBA" id="ARBA00022676"/>
    </source>
</evidence>
<comment type="caution">
    <text evidence="4">The sequence shown here is derived from an EMBL/GenBank/DDBJ whole genome shotgun (WGS) entry which is preliminary data.</text>
</comment>
<dbReference type="Pfam" id="PF13692">
    <property type="entry name" value="Glyco_trans_1_4"/>
    <property type="match status" value="1"/>
</dbReference>
<gene>
    <name evidence="4" type="ORF">WHI96_17590</name>
</gene>
<dbReference type="Proteomes" id="UP001464923">
    <property type="component" value="Unassembled WGS sequence"/>
</dbReference>
<evidence type="ECO:0000313" key="4">
    <source>
        <dbReference type="EMBL" id="MEQ3540629.1"/>
    </source>
</evidence>
<keyword evidence="5" id="KW-1185">Reference proteome</keyword>
<evidence type="ECO:0000313" key="5">
    <source>
        <dbReference type="Proteomes" id="UP001464923"/>
    </source>
</evidence>
<dbReference type="Gene3D" id="3.40.50.2000">
    <property type="entry name" value="Glycogen Phosphorylase B"/>
    <property type="match status" value="2"/>
</dbReference>
<dbReference type="PANTHER" id="PTHR46401">
    <property type="entry name" value="GLYCOSYLTRANSFERASE WBBK-RELATED"/>
    <property type="match status" value="1"/>
</dbReference>
<dbReference type="SUPFAM" id="SSF53756">
    <property type="entry name" value="UDP-Glycosyltransferase/glycogen phosphorylase"/>
    <property type="match status" value="1"/>
</dbReference>
<dbReference type="InterPro" id="IPR028098">
    <property type="entry name" value="Glyco_trans_4-like_N"/>
</dbReference>
<organism evidence="4 5">
    <name type="scientific">Pseudonocardia tropica</name>
    <dbReference type="NCBI Taxonomy" id="681289"/>
    <lineage>
        <taxon>Bacteria</taxon>
        <taxon>Bacillati</taxon>
        <taxon>Actinomycetota</taxon>
        <taxon>Actinomycetes</taxon>
        <taxon>Pseudonocardiales</taxon>
        <taxon>Pseudonocardiaceae</taxon>
        <taxon>Pseudonocardia</taxon>
    </lineage>
</organism>
<sequence>MSPVLRYLLMADHVPAEGGGGMVRVVVELARALADRDDVELHLTVAADGAGGRLDGLVPADRMHRRPGGPVGLRSVRERWTRWLRDLPPMDVVHGAKHLLPADAAGALRVLTVHDMLFLDRPGDFPAAKRLLLRRPYLASIRDADVLACVSAATRTRLLDYAPEVADRAVVVPLATPDTLRAVSPTPVAELAGATFALAVGDANPRKNLRLAVDTWPAVRAHHPDARLVLVGPRDWTAPDRGRHFDRLVAQGAVLHLGPVDDGTLRWCYEYAAAVLCPSAFEGFGLPVVEALRFGAPLVCSDDPAQAEAAGGAGRVVPVQDPHAWADAVVAALGTPRRVPEHGPGRSWAEAAGEIVDAVTRRNRVRTR</sequence>
<evidence type="ECO:0000256" key="2">
    <source>
        <dbReference type="ARBA" id="ARBA00022679"/>
    </source>
</evidence>
<feature type="domain" description="Glycosyltransferase subfamily 4-like N-terminal" evidence="3">
    <location>
        <begin position="20"/>
        <end position="173"/>
    </location>
</feature>